<evidence type="ECO:0000313" key="3">
    <source>
        <dbReference type="Proteomes" id="UP001189429"/>
    </source>
</evidence>
<feature type="region of interest" description="Disordered" evidence="1">
    <location>
        <begin position="50"/>
        <end position="79"/>
    </location>
</feature>
<dbReference type="Proteomes" id="UP001189429">
    <property type="component" value="Unassembled WGS sequence"/>
</dbReference>
<feature type="region of interest" description="Disordered" evidence="1">
    <location>
        <begin position="106"/>
        <end position="164"/>
    </location>
</feature>
<feature type="compositionally biased region" description="Polar residues" evidence="1">
    <location>
        <begin position="18"/>
        <end position="29"/>
    </location>
</feature>
<evidence type="ECO:0000256" key="1">
    <source>
        <dbReference type="SAM" id="MobiDB-lite"/>
    </source>
</evidence>
<feature type="compositionally biased region" description="Acidic residues" evidence="1">
    <location>
        <begin position="63"/>
        <end position="75"/>
    </location>
</feature>
<comment type="caution">
    <text evidence="2">The sequence shown here is derived from an EMBL/GenBank/DDBJ whole genome shotgun (WGS) entry which is preliminary data.</text>
</comment>
<feature type="compositionally biased region" description="Pro residues" evidence="1">
    <location>
        <begin position="114"/>
        <end position="124"/>
    </location>
</feature>
<feature type="non-terminal residue" evidence="2">
    <location>
        <position position="1"/>
    </location>
</feature>
<evidence type="ECO:0000313" key="2">
    <source>
        <dbReference type="EMBL" id="CAK0803443.1"/>
    </source>
</evidence>
<feature type="compositionally biased region" description="Acidic residues" evidence="1">
    <location>
        <begin position="128"/>
        <end position="142"/>
    </location>
</feature>
<proteinExistence type="predicted"/>
<name>A0ABN9QC10_9DINO</name>
<dbReference type="EMBL" id="CAUYUJ010003004">
    <property type="protein sequence ID" value="CAK0803443.1"/>
    <property type="molecule type" value="Genomic_DNA"/>
</dbReference>
<keyword evidence="3" id="KW-1185">Reference proteome</keyword>
<organism evidence="2 3">
    <name type="scientific">Prorocentrum cordatum</name>
    <dbReference type="NCBI Taxonomy" id="2364126"/>
    <lineage>
        <taxon>Eukaryota</taxon>
        <taxon>Sar</taxon>
        <taxon>Alveolata</taxon>
        <taxon>Dinophyceae</taxon>
        <taxon>Prorocentrales</taxon>
        <taxon>Prorocentraceae</taxon>
        <taxon>Prorocentrum</taxon>
    </lineage>
</organism>
<protein>
    <submittedName>
        <fullName evidence="2">Uncharacterized protein</fullName>
    </submittedName>
</protein>
<sequence length="164" mass="18295">APFTGTTWDGEALRVERQSTPNTFQRRTSQATRCPAGACTTNALLRFRSGRGTGRLLNGERGTEEEEEEEEDGEEWQPSVQHCCGSGRRKMEPCKAPCRQPRVAVSAVQVRRQPAPPDILPPPASKIEDEEEHEGEQEEEGDQANAVTVPPYGRWTRPSRKRLA</sequence>
<gene>
    <name evidence="2" type="ORF">PCOR1329_LOCUS10595</name>
</gene>
<reference evidence="2" key="1">
    <citation type="submission" date="2023-10" db="EMBL/GenBank/DDBJ databases">
        <authorList>
            <person name="Chen Y."/>
            <person name="Shah S."/>
            <person name="Dougan E. K."/>
            <person name="Thang M."/>
            <person name="Chan C."/>
        </authorList>
    </citation>
    <scope>NUCLEOTIDE SEQUENCE [LARGE SCALE GENOMIC DNA]</scope>
</reference>
<accession>A0ABN9QC10</accession>
<feature type="region of interest" description="Disordered" evidence="1">
    <location>
        <begin position="1"/>
        <end position="29"/>
    </location>
</feature>